<protein>
    <recommendedName>
        <fullName evidence="10">1-deoxy-D-xylulose-5-phosphate synthase</fullName>
        <ecNumber evidence="10">2.2.1.7</ecNumber>
    </recommendedName>
    <alternativeName>
        <fullName evidence="10">1-deoxyxylulose-5-phosphate synthase</fullName>
        <shortName evidence="10">DXP synthase</shortName>
        <shortName evidence="10">DXPS</shortName>
    </alternativeName>
</protein>
<organism evidence="12 13">
    <name type="scientific">Bacteroides sedimenti</name>
    <dbReference type="NCBI Taxonomy" id="2136147"/>
    <lineage>
        <taxon>Bacteria</taxon>
        <taxon>Pseudomonadati</taxon>
        <taxon>Bacteroidota</taxon>
        <taxon>Bacteroidia</taxon>
        <taxon>Bacteroidales</taxon>
        <taxon>Bacteroidaceae</taxon>
        <taxon>Bacteroides</taxon>
    </lineage>
</organism>
<dbReference type="PROSITE" id="PS00802">
    <property type="entry name" value="TRANSKETOLASE_2"/>
    <property type="match status" value="1"/>
</dbReference>
<keyword evidence="8 10" id="KW-0786">Thiamine pyrophosphate</keyword>
<comment type="similarity">
    <text evidence="2 10">Belongs to the transketolase family. DXPS subfamily.</text>
</comment>
<evidence type="ECO:0000256" key="2">
    <source>
        <dbReference type="ARBA" id="ARBA00011081"/>
    </source>
</evidence>
<dbReference type="InterPro" id="IPR009014">
    <property type="entry name" value="Transketo_C/PFOR_II"/>
</dbReference>
<feature type="binding site" evidence="10">
    <location>
        <position position="181"/>
    </location>
    <ligand>
        <name>Mg(2+)</name>
        <dbReference type="ChEBI" id="CHEBI:18420"/>
    </ligand>
</feature>
<dbReference type="NCBIfam" id="NF003933">
    <property type="entry name" value="PRK05444.2-2"/>
    <property type="match status" value="1"/>
</dbReference>
<evidence type="ECO:0000256" key="3">
    <source>
        <dbReference type="ARBA" id="ARBA00011738"/>
    </source>
</evidence>
<dbReference type="InterPro" id="IPR029061">
    <property type="entry name" value="THDP-binding"/>
</dbReference>
<accession>A0ABM8IC36</accession>
<feature type="binding site" evidence="10">
    <location>
        <position position="79"/>
    </location>
    <ligand>
        <name>thiamine diphosphate</name>
        <dbReference type="ChEBI" id="CHEBI:58937"/>
    </ligand>
</feature>
<dbReference type="InterPro" id="IPR005477">
    <property type="entry name" value="Dxylulose-5-P_synthase"/>
</dbReference>
<dbReference type="InterPro" id="IPR020826">
    <property type="entry name" value="Transketolase_BS"/>
</dbReference>
<dbReference type="RefSeq" id="WP_353332223.1">
    <property type="nucleotide sequence ID" value="NZ_AP028055.1"/>
</dbReference>
<dbReference type="Pfam" id="PF13292">
    <property type="entry name" value="DXP_synthase_N"/>
    <property type="match status" value="1"/>
</dbReference>
<comment type="subunit">
    <text evidence="3 10">Homodimer.</text>
</comment>
<keyword evidence="6 10" id="KW-0460">Magnesium</keyword>
<evidence type="ECO:0000256" key="7">
    <source>
        <dbReference type="ARBA" id="ARBA00022977"/>
    </source>
</evidence>
<evidence type="ECO:0000256" key="6">
    <source>
        <dbReference type="ARBA" id="ARBA00022842"/>
    </source>
</evidence>
<dbReference type="CDD" id="cd07033">
    <property type="entry name" value="TPP_PYR_DXS_TK_like"/>
    <property type="match status" value="1"/>
</dbReference>
<dbReference type="SUPFAM" id="SSF52922">
    <property type="entry name" value="TK C-terminal domain-like"/>
    <property type="match status" value="1"/>
</dbReference>
<evidence type="ECO:0000313" key="13">
    <source>
        <dbReference type="Proteomes" id="UP001496674"/>
    </source>
</evidence>
<feature type="binding site" evidence="10">
    <location>
        <begin position="120"/>
        <end position="122"/>
    </location>
    <ligand>
        <name>thiamine diphosphate</name>
        <dbReference type="ChEBI" id="CHEBI:58937"/>
    </ligand>
</feature>
<dbReference type="PANTHER" id="PTHR43322">
    <property type="entry name" value="1-D-DEOXYXYLULOSE 5-PHOSPHATE SYNTHASE-RELATED"/>
    <property type="match status" value="1"/>
</dbReference>
<comment type="catalytic activity">
    <reaction evidence="10">
        <text>D-glyceraldehyde 3-phosphate + pyruvate + H(+) = 1-deoxy-D-xylulose 5-phosphate + CO2</text>
        <dbReference type="Rhea" id="RHEA:12605"/>
        <dbReference type="ChEBI" id="CHEBI:15361"/>
        <dbReference type="ChEBI" id="CHEBI:15378"/>
        <dbReference type="ChEBI" id="CHEBI:16526"/>
        <dbReference type="ChEBI" id="CHEBI:57792"/>
        <dbReference type="ChEBI" id="CHEBI:59776"/>
        <dbReference type="EC" id="2.2.1.7"/>
    </reaction>
</comment>
<dbReference type="NCBIfam" id="TIGR00204">
    <property type="entry name" value="dxs"/>
    <property type="match status" value="1"/>
</dbReference>
<sequence>MKNNQTYRLLNGINCPGDLRKLNVDALPEVCRELRQDIIDELSCNPGHFAASLGAVDLTVALHYVFNTPYDRIVWDVGHQAYAHKILTGRRKAFSTNRKLKGIKPFPSPEESEYDTFTCGHASNSISAALGMCVAARHKGEKDRHVVAVIGDGSMTGGLAFEGLNNVAAIPNNVLIVLNDNNMAIDRTVGGMKEYLLNLTTTNRYNRIRQRIARQLFHWGILNDTRRKSLIRFNNSLKSLLSQQQNIFEGMNIRYFGPFDGNDVKNVARVLNDIKDMEGPKLLHLHTVKGKGFEPAEKAATEWHAPGLFDKETGERIVTSTKGMPPLFQEVFGHTVLELAKNNKKIIGVTPAMPSGCSLNIMMKEMPDRAFDVGIAEGHAVTFSGGMAQDGLLPFCNIYSSFMQRAYDNVIHDVAIQKLNVVFCLDRAGLVGEDGPTHHGAFDLAYMRCIPNLTIASPYNEHELRKLMYTAQLPDMGPFVIRYPRGRGTLVDWKCEFEEIQIGKGRKLKDGNDLAVITLGPIGTLAKKAIARAEEEGVTIAHYDLRFLKPLDEELLHEVGKRFSKIVTIEDGVTEGGMGSAILEFMMDHHYSPQITRIGIPNIFVEHGSVKELFKLCHMDEESIYQTLKSQL</sequence>
<dbReference type="Pfam" id="PF02779">
    <property type="entry name" value="Transket_pyr"/>
    <property type="match status" value="1"/>
</dbReference>
<gene>
    <name evidence="10 12" type="primary">dxs</name>
    <name evidence="12" type="ORF">BSYN_00870</name>
</gene>
<dbReference type="InterPro" id="IPR033248">
    <property type="entry name" value="Transketolase_C"/>
</dbReference>
<evidence type="ECO:0000256" key="10">
    <source>
        <dbReference type="HAMAP-Rule" id="MF_00315"/>
    </source>
</evidence>
<dbReference type="Proteomes" id="UP001496674">
    <property type="component" value="Chromosome"/>
</dbReference>
<dbReference type="Gene3D" id="3.40.50.920">
    <property type="match status" value="1"/>
</dbReference>
<feature type="binding site" evidence="10">
    <location>
        <begin position="153"/>
        <end position="154"/>
    </location>
    <ligand>
        <name>thiamine diphosphate</name>
        <dbReference type="ChEBI" id="CHEBI:58937"/>
    </ligand>
</feature>
<proteinExistence type="inferred from homology"/>
<comment type="cofactor">
    <cofactor evidence="10">
        <name>Mg(2+)</name>
        <dbReference type="ChEBI" id="CHEBI:18420"/>
    </cofactor>
    <text evidence="10">Binds 1 Mg(2+) ion per subunit.</text>
</comment>
<dbReference type="EMBL" id="AP028055">
    <property type="protein sequence ID" value="BEG97822.1"/>
    <property type="molecule type" value="Genomic_DNA"/>
</dbReference>
<evidence type="ECO:0000256" key="4">
    <source>
        <dbReference type="ARBA" id="ARBA00022679"/>
    </source>
</evidence>
<feature type="binding site" evidence="10">
    <location>
        <position position="377"/>
    </location>
    <ligand>
        <name>thiamine diphosphate</name>
        <dbReference type="ChEBI" id="CHEBI:58937"/>
    </ligand>
</feature>
<evidence type="ECO:0000256" key="9">
    <source>
        <dbReference type="ARBA" id="ARBA00023229"/>
    </source>
</evidence>
<dbReference type="CDD" id="cd02007">
    <property type="entry name" value="TPP_DXS"/>
    <property type="match status" value="1"/>
</dbReference>
<reference evidence="12 13" key="1">
    <citation type="submission" date="2023-04" db="EMBL/GenBank/DDBJ databases">
        <title>Draft genome sequence of acteroides sedimenti strain YN3PY1.</title>
        <authorList>
            <person name="Yoshida N."/>
        </authorList>
    </citation>
    <scope>NUCLEOTIDE SEQUENCE [LARGE SCALE GENOMIC DNA]</scope>
    <source>
        <strain evidence="12 13">YN3PY1</strain>
    </source>
</reference>
<evidence type="ECO:0000313" key="12">
    <source>
        <dbReference type="EMBL" id="BEG97822.1"/>
    </source>
</evidence>
<evidence type="ECO:0000259" key="11">
    <source>
        <dbReference type="SMART" id="SM00861"/>
    </source>
</evidence>
<keyword evidence="5 10" id="KW-0479">Metal-binding</keyword>
<name>A0ABM8IC36_9BACE</name>
<dbReference type="PANTHER" id="PTHR43322:SF5">
    <property type="entry name" value="1-DEOXY-D-XYLULOSE-5-PHOSPHATE SYNTHASE, CHLOROPLASTIC"/>
    <property type="match status" value="1"/>
</dbReference>
<comment type="cofactor">
    <cofactor evidence="10">
        <name>thiamine diphosphate</name>
        <dbReference type="ChEBI" id="CHEBI:58937"/>
    </cofactor>
    <text evidence="10">Binds 1 thiamine pyrophosphate per subunit.</text>
</comment>
<dbReference type="HAMAP" id="MF_00315">
    <property type="entry name" value="DXP_synth"/>
    <property type="match status" value="1"/>
</dbReference>
<feature type="binding site" evidence="10">
    <location>
        <position position="181"/>
    </location>
    <ligand>
        <name>thiamine diphosphate</name>
        <dbReference type="ChEBI" id="CHEBI:58937"/>
    </ligand>
</feature>
<keyword evidence="13" id="KW-1185">Reference proteome</keyword>
<dbReference type="InterPro" id="IPR005475">
    <property type="entry name" value="Transketolase-like_Pyr-bd"/>
</dbReference>
<feature type="binding site" evidence="10">
    <location>
        <position position="293"/>
    </location>
    <ligand>
        <name>thiamine diphosphate</name>
        <dbReference type="ChEBI" id="CHEBI:58937"/>
    </ligand>
</feature>
<dbReference type="EC" id="2.2.1.7" evidence="10"/>
<keyword evidence="7 10" id="KW-0784">Thiamine biosynthesis</keyword>
<keyword evidence="9 10" id="KW-0414">Isoprene biosynthesis</keyword>
<dbReference type="SMART" id="SM00861">
    <property type="entry name" value="Transket_pyr"/>
    <property type="match status" value="1"/>
</dbReference>
<dbReference type="Pfam" id="PF02780">
    <property type="entry name" value="Transketolase_C"/>
    <property type="match status" value="1"/>
</dbReference>
<feature type="binding site" evidence="10">
    <location>
        <position position="152"/>
    </location>
    <ligand>
        <name>Mg(2+)</name>
        <dbReference type="ChEBI" id="CHEBI:18420"/>
    </ligand>
</feature>
<evidence type="ECO:0000256" key="5">
    <source>
        <dbReference type="ARBA" id="ARBA00022723"/>
    </source>
</evidence>
<evidence type="ECO:0000256" key="1">
    <source>
        <dbReference type="ARBA" id="ARBA00004980"/>
    </source>
</evidence>
<comment type="function">
    <text evidence="10">Catalyzes the acyloin condensation reaction between C atoms 2 and 3 of pyruvate and glyceraldehyde 3-phosphate to yield 1-deoxy-D-xylulose-5-phosphate (DXP).</text>
</comment>
<dbReference type="Gene3D" id="3.40.50.970">
    <property type="match status" value="2"/>
</dbReference>
<feature type="domain" description="Transketolase-like pyrimidine-binding" evidence="11">
    <location>
        <begin position="326"/>
        <end position="491"/>
    </location>
</feature>
<keyword evidence="4 10" id="KW-0808">Transferase</keyword>
<evidence type="ECO:0000256" key="8">
    <source>
        <dbReference type="ARBA" id="ARBA00023052"/>
    </source>
</evidence>
<comment type="pathway">
    <text evidence="1 10">Metabolic intermediate biosynthesis; 1-deoxy-D-xylulose 5-phosphate biosynthesis; 1-deoxy-D-xylulose 5-phosphate from D-glyceraldehyde 3-phosphate and pyruvate: step 1/1.</text>
</comment>
<dbReference type="SUPFAM" id="SSF52518">
    <property type="entry name" value="Thiamin diphosphate-binding fold (THDP-binding)"/>
    <property type="match status" value="2"/>
</dbReference>